<proteinExistence type="predicted"/>
<feature type="transmembrane region" description="Helical" evidence="1">
    <location>
        <begin position="53"/>
        <end position="77"/>
    </location>
</feature>
<protein>
    <recommendedName>
        <fullName evidence="2">Protein-glutamine gamma-glutamyltransferase-like C-terminal domain-containing protein</fullName>
    </recommendedName>
</protein>
<organism evidence="3 4">
    <name type="scientific">Phormidium tenue NIES-30</name>
    <dbReference type="NCBI Taxonomy" id="549789"/>
    <lineage>
        <taxon>Bacteria</taxon>
        <taxon>Bacillati</taxon>
        <taxon>Cyanobacteriota</taxon>
        <taxon>Cyanophyceae</taxon>
        <taxon>Oscillatoriophycideae</taxon>
        <taxon>Oscillatoriales</taxon>
        <taxon>Oscillatoriaceae</taxon>
        <taxon>Phormidium</taxon>
    </lineage>
</organism>
<dbReference type="AlphaFoldDB" id="A0A1U7J482"/>
<dbReference type="STRING" id="549789.NIES30_14760"/>
<feature type="domain" description="Protein-glutamine gamma-glutamyltransferase-like C-terminal" evidence="2">
    <location>
        <begin position="125"/>
        <end position="192"/>
    </location>
</feature>
<name>A0A1U7J482_9CYAN</name>
<dbReference type="EMBL" id="MRCG01000010">
    <property type="protein sequence ID" value="OKH47215.1"/>
    <property type="molecule type" value="Genomic_DNA"/>
</dbReference>
<evidence type="ECO:0000313" key="3">
    <source>
        <dbReference type="EMBL" id="OKH47215.1"/>
    </source>
</evidence>
<dbReference type="Pfam" id="PF13559">
    <property type="entry name" value="DUF4129"/>
    <property type="match status" value="1"/>
</dbReference>
<dbReference type="RefSeq" id="WP_073609165.1">
    <property type="nucleotide sequence ID" value="NZ_MRCG01000010.1"/>
</dbReference>
<dbReference type="OrthoDB" id="462387at2"/>
<dbReference type="Proteomes" id="UP000185557">
    <property type="component" value="Unassembled WGS sequence"/>
</dbReference>
<sequence length="197" mass="22597">MADLTHRTNSLAWQIRQGAQNVGEWFEYQFSQVDIDQPDVPNWGWLGPLAEGLFWLAIAALALWTGWLLYRAILAYLDYRQRRVKSGATQLSPPTAAALKQAAHWWREAQRLAQQGDYAGACQALYMAGLARLNETERVLYRASRTDGEYLDCIAADPSRPYELLIRTHERITYGKALATEETYQRCRRAYQEIAQP</sequence>
<keyword evidence="4" id="KW-1185">Reference proteome</keyword>
<dbReference type="InterPro" id="IPR025403">
    <property type="entry name" value="TgpA-like_C"/>
</dbReference>
<keyword evidence="1" id="KW-0812">Transmembrane</keyword>
<keyword evidence="1" id="KW-0472">Membrane</keyword>
<evidence type="ECO:0000256" key="1">
    <source>
        <dbReference type="SAM" id="Phobius"/>
    </source>
</evidence>
<reference evidence="3 4" key="1">
    <citation type="submission" date="2016-11" db="EMBL/GenBank/DDBJ databases">
        <title>Draft Genome Sequences of Nine Cyanobacterial Strains from Diverse Habitats.</title>
        <authorList>
            <person name="Zhu T."/>
            <person name="Hou S."/>
            <person name="Lu X."/>
            <person name="Hess W.R."/>
        </authorList>
    </citation>
    <scope>NUCLEOTIDE SEQUENCE [LARGE SCALE GENOMIC DNA]</scope>
    <source>
        <strain evidence="3 4">NIES-30</strain>
    </source>
</reference>
<comment type="caution">
    <text evidence="3">The sequence shown here is derived from an EMBL/GenBank/DDBJ whole genome shotgun (WGS) entry which is preliminary data.</text>
</comment>
<evidence type="ECO:0000313" key="4">
    <source>
        <dbReference type="Proteomes" id="UP000185557"/>
    </source>
</evidence>
<keyword evidence="1" id="KW-1133">Transmembrane helix</keyword>
<gene>
    <name evidence="3" type="ORF">NIES30_14760</name>
</gene>
<accession>A0A1U7J482</accession>
<evidence type="ECO:0000259" key="2">
    <source>
        <dbReference type="Pfam" id="PF13559"/>
    </source>
</evidence>